<accession>A0ABN1NE02</accession>
<proteinExistence type="predicted"/>
<sequence length="57" mass="6454">MAKTRTNGDDVQRARLARLLTDPATYFADARRQAHEHARRLLAERLDDHGEVAPGRS</sequence>
<protein>
    <submittedName>
        <fullName evidence="1">Uncharacterized protein</fullName>
    </submittedName>
</protein>
<organism evidence="1 2">
    <name type="scientific">Pseudonocardia zijingensis</name>
    <dbReference type="NCBI Taxonomy" id="153376"/>
    <lineage>
        <taxon>Bacteria</taxon>
        <taxon>Bacillati</taxon>
        <taxon>Actinomycetota</taxon>
        <taxon>Actinomycetes</taxon>
        <taxon>Pseudonocardiales</taxon>
        <taxon>Pseudonocardiaceae</taxon>
        <taxon>Pseudonocardia</taxon>
    </lineage>
</organism>
<dbReference type="Proteomes" id="UP001499967">
    <property type="component" value="Unassembled WGS sequence"/>
</dbReference>
<comment type="caution">
    <text evidence="1">The sequence shown here is derived from an EMBL/GenBank/DDBJ whole genome shotgun (WGS) entry which is preliminary data.</text>
</comment>
<reference evidence="1 2" key="1">
    <citation type="journal article" date="2019" name="Int. J. Syst. Evol. Microbiol.">
        <title>The Global Catalogue of Microorganisms (GCM) 10K type strain sequencing project: providing services to taxonomists for standard genome sequencing and annotation.</title>
        <authorList>
            <consortium name="The Broad Institute Genomics Platform"/>
            <consortium name="The Broad Institute Genome Sequencing Center for Infectious Disease"/>
            <person name="Wu L."/>
            <person name="Ma J."/>
        </authorList>
    </citation>
    <scope>NUCLEOTIDE SEQUENCE [LARGE SCALE GENOMIC DNA]</scope>
    <source>
        <strain evidence="1 2">JCM 11117</strain>
    </source>
</reference>
<evidence type="ECO:0000313" key="2">
    <source>
        <dbReference type="Proteomes" id="UP001499967"/>
    </source>
</evidence>
<name>A0ABN1NE02_9PSEU</name>
<dbReference type="EMBL" id="BAAAHP010000253">
    <property type="protein sequence ID" value="GAA0903681.1"/>
    <property type="molecule type" value="Genomic_DNA"/>
</dbReference>
<gene>
    <name evidence="1" type="ORF">GCM10009559_71330</name>
</gene>
<evidence type="ECO:0000313" key="1">
    <source>
        <dbReference type="EMBL" id="GAA0903681.1"/>
    </source>
</evidence>
<dbReference type="RefSeq" id="WP_343946205.1">
    <property type="nucleotide sequence ID" value="NZ_BAAAHP010000253.1"/>
</dbReference>
<keyword evidence="2" id="KW-1185">Reference proteome</keyword>